<dbReference type="GO" id="GO:0008408">
    <property type="term" value="F:3'-5' exonuclease activity"/>
    <property type="evidence" value="ECO:0007669"/>
    <property type="project" value="InterPro"/>
</dbReference>
<evidence type="ECO:0000259" key="13">
    <source>
        <dbReference type="Pfam" id="PF02768"/>
    </source>
</evidence>
<protein>
    <recommendedName>
        <fullName evidence="3 10">Beta sliding clamp</fullName>
    </recommendedName>
</protein>
<keyword evidence="8 10" id="KW-0239">DNA-directed DNA polymerase</keyword>
<name>A0A5C8ZGA8_9ACTN</name>
<dbReference type="GO" id="GO:0009360">
    <property type="term" value="C:DNA polymerase III complex"/>
    <property type="evidence" value="ECO:0007669"/>
    <property type="project" value="InterPro"/>
</dbReference>
<dbReference type="GO" id="GO:0042802">
    <property type="term" value="F:identical protein binding"/>
    <property type="evidence" value="ECO:0007669"/>
    <property type="project" value="UniProtKB-ARBA"/>
</dbReference>
<keyword evidence="5 10" id="KW-0808">Transferase</keyword>
<keyword evidence="6 10" id="KW-0548">Nucleotidyltransferase</keyword>
<dbReference type="InterPro" id="IPR022637">
    <property type="entry name" value="DNA_polIII_beta_cen"/>
</dbReference>
<evidence type="ECO:0000256" key="5">
    <source>
        <dbReference type="ARBA" id="ARBA00022679"/>
    </source>
</evidence>
<reference evidence="14 15" key="1">
    <citation type="submission" date="2019-07" db="EMBL/GenBank/DDBJ databases">
        <title>Quadrisphaera sp. strain DD2A genome sequencing and assembly.</title>
        <authorList>
            <person name="Kim I."/>
        </authorList>
    </citation>
    <scope>NUCLEOTIDE SEQUENCE [LARGE SCALE GENOMIC DNA]</scope>
    <source>
        <strain evidence="14 15">DD2A</strain>
    </source>
</reference>
<dbReference type="GO" id="GO:0005737">
    <property type="term" value="C:cytoplasm"/>
    <property type="evidence" value="ECO:0007669"/>
    <property type="project" value="UniProtKB-SubCell"/>
</dbReference>
<comment type="function">
    <text evidence="10">Confers DNA tethering and processivity to DNA polymerases and other proteins. Acts as a clamp, forming a ring around DNA (a reaction catalyzed by the clamp-loading complex) which diffuses in an ATP-independent manner freely and bidirectionally along dsDNA. Initially characterized for its ability to contact the catalytic subunit of DNA polymerase III (Pol III), a complex, multichain enzyme responsible for most of the replicative synthesis in bacteria; Pol III exhibits 3'-5' exonuclease proofreading activity. The beta chain is required for initiation of replication as well as for processivity of DNA replication.</text>
</comment>
<dbReference type="PANTHER" id="PTHR30478">
    <property type="entry name" value="DNA POLYMERASE III SUBUNIT BETA"/>
    <property type="match status" value="1"/>
</dbReference>
<evidence type="ECO:0000256" key="10">
    <source>
        <dbReference type="PIRNR" id="PIRNR000804"/>
    </source>
</evidence>
<keyword evidence="7 10" id="KW-0235">DNA replication</keyword>
<proteinExistence type="inferred from homology"/>
<dbReference type="PIRSF" id="PIRSF000804">
    <property type="entry name" value="DNA_pol_III_b"/>
    <property type="match status" value="1"/>
</dbReference>
<comment type="caution">
    <text evidence="14">The sequence shown here is derived from an EMBL/GenBank/DDBJ whole genome shotgun (WGS) entry which is preliminary data.</text>
</comment>
<dbReference type="FunFam" id="3.10.150.10:FF:000001">
    <property type="entry name" value="Beta sliding clamp"/>
    <property type="match status" value="1"/>
</dbReference>
<dbReference type="InterPro" id="IPR001001">
    <property type="entry name" value="DNA_polIII_beta"/>
</dbReference>
<dbReference type="OrthoDB" id="468978at2"/>
<dbReference type="SMART" id="SM00480">
    <property type="entry name" value="POL3Bc"/>
    <property type="match status" value="1"/>
</dbReference>
<evidence type="ECO:0000256" key="4">
    <source>
        <dbReference type="ARBA" id="ARBA00022490"/>
    </source>
</evidence>
<gene>
    <name evidence="14" type="ORF">FMM08_10880</name>
</gene>
<dbReference type="Pfam" id="PF02767">
    <property type="entry name" value="DNA_pol3_beta_2"/>
    <property type="match status" value="1"/>
</dbReference>
<dbReference type="InterPro" id="IPR046938">
    <property type="entry name" value="DNA_clamp_sf"/>
</dbReference>
<evidence type="ECO:0000256" key="3">
    <source>
        <dbReference type="ARBA" id="ARBA00021035"/>
    </source>
</evidence>
<dbReference type="InterPro" id="IPR022635">
    <property type="entry name" value="DNA_polIII_beta_C"/>
</dbReference>
<feature type="domain" description="DNA polymerase III beta sliding clamp N-terminal" evidence="11">
    <location>
        <begin position="1"/>
        <end position="119"/>
    </location>
</feature>
<feature type="domain" description="DNA polymerase III beta sliding clamp C-terminal" evidence="13">
    <location>
        <begin position="256"/>
        <end position="367"/>
    </location>
</feature>
<keyword evidence="15" id="KW-1185">Reference proteome</keyword>
<dbReference type="CDD" id="cd00140">
    <property type="entry name" value="beta_clamp"/>
    <property type="match status" value="1"/>
</dbReference>
<evidence type="ECO:0000259" key="11">
    <source>
        <dbReference type="Pfam" id="PF00712"/>
    </source>
</evidence>
<dbReference type="GO" id="GO:0003677">
    <property type="term" value="F:DNA binding"/>
    <property type="evidence" value="ECO:0007669"/>
    <property type="project" value="UniProtKB-UniRule"/>
</dbReference>
<feature type="domain" description="DNA polymerase III beta sliding clamp central" evidence="12">
    <location>
        <begin position="128"/>
        <end position="254"/>
    </location>
</feature>
<dbReference type="RefSeq" id="WP_147926401.1">
    <property type="nucleotide sequence ID" value="NZ_VKAC01000006.1"/>
</dbReference>
<comment type="similarity">
    <text evidence="2 10">Belongs to the beta sliding clamp family.</text>
</comment>
<evidence type="ECO:0000313" key="14">
    <source>
        <dbReference type="EMBL" id="TXR55966.1"/>
    </source>
</evidence>
<dbReference type="InterPro" id="IPR022634">
    <property type="entry name" value="DNA_polIII_beta_N"/>
</dbReference>
<evidence type="ECO:0000256" key="7">
    <source>
        <dbReference type="ARBA" id="ARBA00022705"/>
    </source>
</evidence>
<dbReference type="Pfam" id="PF02768">
    <property type="entry name" value="DNA_pol3_beta_3"/>
    <property type="match status" value="1"/>
</dbReference>
<dbReference type="AlphaFoldDB" id="A0A5C8ZGA8"/>
<evidence type="ECO:0000256" key="2">
    <source>
        <dbReference type="ARBA" id="ARBA00010752"/>
    </source>
</evidence>
<evidence type="ECO:0000256" key="6">
    <source>
        <dbReference type="ARBA" id="ARBA00022695"/>
    </source>
</evidence>
<comment type="subcellular location">
    <subcellularLocation>
        <location evidence="1 10">Cytoplasm</location>
    </subcellularLocation>
</comment>
<evidence type="ECO:0000256" key="8">
    <source>
        <dbReference type="ARBA" id="ARBA00022932"/>
    </source>
</evidence>
<dbReference type="FunFam" id="3.10.150.10:FF:000005">
    <property type="entry name" value="Beta sliding clamp"/>
    <property type="match status" value="1"/>
</dbReference>
<dbReference type="NCBIfam" id="TIGR00663">
    <property type="entry name" value="dnan"/>
    <property type="match status" value="1"/>
</dbReference>
<comment type="subunit">
    <text evidence="10">Forms a ring-shaped head-to-tail homodimer around DNA.</text>
</comment>
<dbReference type="PANTHER" id="PTHR30478:SF0">
    <property type="entry name" value="BETA SLIDING CLAMP"/>
    <property type="match status" value="1"/>
</dbReference>
<dbReference type="Gene3D" id="3.10.150.10">
    <property type="entry name" value="DNA Polymerase III, subunit A, domain 2"/>
    <property type="match status" value="3"/>
</dbReference>
<accession>A0A5C8ZGA8</accession>
<evidence type="ECO:0000256" key="9">
    <source>
        <dbReference type="ARBA" id="ARBA00023125"/>
    </source>
</evidence>
<dbReference type="GO" id="GO:0003887">
    <property type="term" value="F:DNA-directed DNA polymerase activity"/>
    <property type="evidence" value="ECO:0007669"/>
    <property type="project" value="UniProtKB-UniRule"/>
</dbReference>
<keyword evidence="9" id="KW-0238">DNA-binding</keyword>
<evidence type="ECO:0000256" key="1">
    <source>
        <dbReference type="ARBA" id="ARBA00004496"/>
    </source>
</evidence>
<dbReference type="SUPFAM" id="SSF55979">
    <property type="entry name" value="DNA clamp"/>
    <property type="match status" value="3"/>
</dbReference>
<keyword evidence="4 10" id="KW-0963">Cytoplasm</keyword>
<organism evidence="14 15">
    <name type="scientific">Quadrisphaera setariae</name>
    <dbReference type="NCBI Taxonomy" id="2593304"/>
    <lineage>
        <taxon>Bacteria</taxon>
        <taxon>Bacillati</taxon>
        <taxon>Actinomycetota</taxon>
        <taxon>Actinomycetes</taxon>
        <taxon>Kineosporiales</taxon>
        <taxon>Kineosporiaceae</taxon>
        <taxon>Quadrisphaera</taxon>
    </lineage>
</organism>
<dbReference type="Proteomes" id="UP000321234">
    <property type="component" value="Unassembled WGS sequence"/>
</dbReference>
<dbReference type="Pfam" id="PF00712">
    <property type="entry name" value="DNA_pol3_beta"/>
    <property type="match status" value="1"/>
</dbReference>
<dbReference type="GO" id="GO:0006271">
    <property type="term" value="P:DNA strand elongation involved in DNA replication"/>
    <property type="evidence" value="ECO:0007669"/>
    <property type="project" value="TreeGrafter"/>
</dbReference>
<dbReference type="EMBL" id="VKAC01000006">
    <property type="protein sequence ID" value="TXR55966.1"/>
    <property type="molecule type" value="Genomic_DNA"/>
</dbReference>
<sequence>MRFGVERDVLADAVGWTARTLPARPPVPVLSGVLLEAAEPGVLKLSSFDYEVSAHVEVPAEVHESGRVLVSGRLLADIARSLPAQPVQVSLQGPRVIVTCGSSRFTLLTMPVEDYPALPAMPDVLGSVAGDVFASAVAQVVVAASRDETLPVLTGVRVEIEDDELTLLATDRYRLAVRTLPWSAGQPGASSAALVRARTLSEVARAMGSGEVVLALSSEAAGGEGRGRGTSGLVGFEAGGRRTTSLLVDGDYPKVRSLFPAESPISAVVSVPALVEAVRRVALVAERSRPVRLSFTQGQVVLEAGDGEDAQASEAIPAQLHGDDVSIAFNPQFLLDGLGALNMPFVRLSFTLPTKPAVLTGQTDEDGEPSDHYRYLLMPVRMAG</sequence>
<evidence type="ECO:0000259" key="12">
    <source>
        <dbReference type="Pfam" id="PF02767"/>
    </source>
</evidence>
<evidence type="ECO:0000313" key="15">
    <source>
        <dbReference type="Proteomes" id="UP000321234"/>
    </source>
</evidence>